<keyword evidence="8" id="KW-1185">Reference proteome</keyword>
<dbReference type="EMBL" id="PVTT01000002">
    <property type="protein sequence ID" value="PRY92857.1"/>
    <property type="molecule type" value="Genomic_DNA"/>
</dbReference>
<dbReference type="PANTHER" id="PTHR10846">
    <property type="entry name" value="SODIUM/POTASSIUM/CALCIUM EXCHANGER"/>
    <property type="match status" value="1"/>
</dbReference>
<reference evidence="7 8" key="1">
    <citation type="submission" date="2018-03" db="EMBL/GenBank/DDBJ databases">
        <title>Genomic Encyclopedia of Archaeal and Bacterial Type Strains, Phase II (KMG-II): from individual species to whole genera.</title>
        <authorList>
            <person name="Goeker M."/>
        </authorList>
    </citation>
    <scope>NUCLEOTIDE SEQUENCE [LARGE SCALE GENOMIC DNA]</scope>
    <source>
        <strain evidence="7 8">DSM 29318</strain>
    </source>
</reference>
<evidence type="ECO:0000256" key="3">
    <source>
        <dbReference type="ARBA" id="ARBA00022989"/>
    </source>
</evidence>
<evidence type="ECO:0000313" key="8">
    <source>
        <dbReference type="Proteomes" id="UP000238801"/>
    </source>
</evidence>
<dbReference type="Gene3D" id="1.20.1420.30">
    <property type="entry name" value="NCX, central ion-binding region"/>
    <property type="match status" value="1"/>
</dbReference>
<comment type="subcellular location">
    <subcellularLocation>
        <location evidence="1">Membrane</location>
        <topology evidence="1">Multi-pass membrane protein</topology>
    </subcellularLocation>
</comment>
<evidence type="ECO:0000313" key="7">
    <source>
        <dbReference type="EMBL" id="PRY92857.1"/>
    </source>
</evidence>
<comment type="caution">
    <text evidence="7">The sequence shown here is derived from an EMBL/GenBank/DDBJ whole genome shotgun (WGS) entry which is preliminary data.</text>
</comment>
<feature type="transmembrane region" description="Helical" evidence="5">
    <location>
        <begin position="260"/>
        <end position="279"/>
    </location>
</feature>
<evidence type="ECO:0000256" key="4">
    <source>
        <dbReference type="ARBA" id="ARBA00023136"/>
    </source>
</evidence>
<feature type="transmembrane region" description="Helical" evidence="5">
    <location>
        <begin position="161"/>
        <end position="186"/>
    </location>
</feature>
<feature type="transmembrane region" description="Helical" evidence="5">
    <location>
        <begin position="76"/>
        <end position="94"/>
    </location>
</feature>
<feature type="transmembrane region" description="Helical" evidence="5">
    <location>
        <begin position="286"/>
        <end position="303"/>
    </location>
</feature>
<evidence type="ECO:0000256" key="5">
    <source>
        <dbReference type="SAM" id="Phobius"/>
    </source>
</evidence>
<dbReference type="GO" id="GO:0005262">
    <property type="term" value="F:calcium channel activity"/>
    <property type="evidence" value="ECO:0007669"/>
    <property type="project" value="TreeGrafter"/>
</dbReference>
<feature type="transmembrane region" description="Helical" evidence="5">
    <location>
        <begin position="198"/>
        <end position="221"/>
    </location>
</feature>
<dbReference type="NCBIfam" id="TIGR00367">
    <property type="entry name" value="calcium/sodium antiporter"/>
    <property type="match status" value="1"/>
</dbReference>
<name>A0A2T0X1R4_9RHOB</name>
<organism evidence="7 8">
    <name type="scientific">Hasllibacter halocynthiae</name>
    <dbReference type="NCBI Taxonomy" id="595589"/>
    <lineage>
        <taxon>Bacteria</taxon>
        <taxon>Pseudomonadati</taxon>
        <taxon>Pseudomonadota</taxon>
        <taxon>Alphaproteobacteria</taxon>
        <taxon>Rhodobacterales</taxon>
        <taxon>Roseobacteraceae</taxon>
        <taxon>Hasllibacter</taxon>
    </lineage>
</organism>
<dbReference type="Pfam" id="PF01699">
    <property type="entry name" value="Na_Ca_ex"/>
    <property type="match status" value="2"/>
</dbReference>
<proteinExistence type="predicted"/>
<feature type="domain" description="Sodium/calcium exchanger membrane region" evidence="6">
    <location>
        <begin position="165"/>
        <end position="302"/>
    </location>
</feature>
<feature type="transmembrane region" description="Helical" evidence="5">
    <location>
        <begin position="101"/>
        <end position="117"/>
    </location>
</feature>
<evidence type="ECO:0000256" key="1">
    <source>
        <dbReference type="ARBA" id="ARBA00004141"/>
    </source>
</evidence>
<dbReference type="OrthoDB" id="9794225at2"/>
<gene>
    <name evidence="7" type="ORF">BCF33_1719</name>
</gene>
<dbReference type="InterPro" id="IPR004837">
    <property type="entry name" value="NaCa_Exmemb"/>
</dbReference>
<evidence type="ECO:0000259" key="6">
    <source>
        <dbReference type="Pfam" id="PF01699"/>
    </source>
</evidence>
<dbReference type="GO" id="GO:0006874">
    <property type="term" value="P:intracellular calcium ion homeostasis"/>
    <property type="evidence" value="ECO:0007669"/>
    <property type="project" value="TreeGrafter"/>
</dbReference>
<keyword evidence="3 5" id="KW-1133">Transmembrane helix</keyword>
<dbReference type="GO" id="GO:0008273">
    <property type="term" value="F:calcium, potassium:sodium antiporter activity"/>
    <property type="evidence" value="ECO:0007669"/>
    <property type="project" value="TreeGrafter"/>
</dbReference>
<dbReference type="InterPro" id="IPR004481">
    <property type="entry name" value="K/Na/Ca-exchanger"/>
</dbReference>
<protein>
    <submittedName>
        <fullName evidence="7">Cation:H+ antiporter</fullName>
    </submittedName>
</protein>
<keyword evidence="4 5" id="KW-0472">Membrane</keyword>
<dbReference type="Proteomes" id="UP000238801">
    <property type="component" value="Unassembled WGS sequence"/>
</dbReference>
<sequence length="308" mass="29762">MVYLTVALGLVLLLGGGEALVRGAVALAARLGVSPLMIGLTVVGFGTSTPELVTSLQAAFAGAPGVAVGNVVGSNVANVLLILGVAAVIAPLAAAAPRRDLWALALSAGAAAAVIRADALGRPVGLALLAGLALWLLLAWRQERGAAPGGASGDAPAAMGAVPALALTAGGIAVTMLGARFLVAGATELATGWGISEAAIGLTVVAVGTSLPELVASVAAARRGQGALALGNVVGSNVYNVLGILGATALVRPIPAPAGIGPDLLVMLGATALLVLFALRPVGRGAGAALLLAYAGYVAWLMLRGAAA</sequence>
<dbReference type="InterPro" id="IPR044880">
    <property type="entry name" value="NCX_ion-bd_dom_sf"/>
</dbReference>
<dbReference type="RefSeq" id="WP_106160517.1">
    <property type="nucleotide sequence ID" value="NZ_PVTT01000002.1"/>
</dbReference>
<keyword evidence="2 5" id="KW-0812">Transmembrane</keyword>
<dbReference type="PANTHER" id="PTHR10846:SF8">
    <property type="entry name" value="INNER MEMBRANE PROTEIN YRBG"/>
    <property type="match status" value="1"/>
</dbReference>
<feature type="transmembrane region" description="Helical" evidence="5">
    <location>
        <begin position="233"/>
        <end position="254"/>
    </location>
</feature>
<feature type="transmembrane region" description="Helical" evidence="5">
    <location>
        <begin position="123"/>
        <end position="140"/>
    </location>
</feature>
<evidence type="ECO:0000256" key="2">
    <source>
        <dbReference type="ARBA" id="ARBA00022692"/>
    </source>
</evidence>
<feature type="domain" description="Sodium/calcium exchanger membrane region" evidence="6">
    <location>
        <begin position="3"/>
        <end position="140"/>
    </location>
</feature>
<dbReference type="AlphaFoldDB" id="A0A2T0X1R4"/>
<dbReference type="GO" id="GO:0005886">
    <property type="term" value="C:plasma membrane"/>
    <property type="evidence" value="ECO:0007669"/>
    <property type="project" value="TreeGrafter"/>
</dbReference>
<accession>A0A2T0X1R4</accession>